<dbReference type="EMBL" id="JAINUG010000032">
    <property type="protein sequence ID" value="KAJ8409207.1"/>
    <property type="molecule type" value="Genomic_DNA"/>
</dbReference>
<evidence type="ECO:0000313" key="2">
    <source>
        <dbReference type="Proteomes" id="UP001221898"/>
    </source>
</evidence>
<sequence length="103" mass="11386">MSKTAMLSVFPDTGLTKAACAVIVSLEEECDYRPCPGQTAGRERAPWEPIGTTLQQLALAPQLPSPFQNFPSSFRPLSGYRLTIRTGNSQQRERAFSPPHLHE</sequence>
<name>A0AAD7SW14_9TELE</name>
<protein>
    <submittedName>
        <fullName evidence="1">Uncharacterized protein</fullName>
    </submittedName>
</protein>
<keyword evidence="2" id="KW-1185">Reference proteome</keyword>
<comment type="caution">
    <text evidence="1">The sequence shown here is derived from an EMBL/GenBank/DDBJ whole genome shotgun (WGS) entry which is preliminary data.</text>
</comment>
<gene>
    <name evidence="1" type="ORF">AAFF_G00242280</name>
</gene>
<dbReference type="Proteomes" id="UP001221898">
    <property type="component" value="Unassembled WGS sequence"/>
</dbReference>
<proteinExistence type="predicted"/>
<accession>A0AAD7SW14</accession>
<reference evidence="1" key="1">
    <citation type="journal article" date="2023" name="Science">
        <title>Genome structures resolve the early diversification of teleost fishes.</title>
        <authorList>
            <person name="Parey E."/>
            <person name="Louis A."/>
            <person name="Montfort J."/>
            <person name="Bouchez O."/>
            <person name="Roques C."/>
            <person name="Iampietro C."/>
            <person name="Lluch J."/>
            <person name="Castinel A."/>
            <person name="Donnadieu C."/>
            <person name="Desvignes T."/>
            <person name="Floi Bucao C."/>
            <person name="Jouanno E."/>
            <person name="Wen M."/>
            <person name="Mejri S."/>
            <person name="Dirks R."/>
            <person name="Jansen H."/>
            <person name="Henkel C."/>
            <person name="Chen W.J."/>
            <person name="Zahm M."/>
            <person name="Cabau C."/>
            <person name="Klopp C."/>
            <person name="Thompson A.W."/>
            <person name="Robinson-Rechavi M."/>
            <person name="Braasch I."/>
            <person name="Lecointre G."/>
            <person name="Bobe J."/>
            <person name="Postlethwait J.H."/>
            <person name="Berthelot C."/>
            <person name="Roest Crollius H."/>
            <person name="Guiguen Y."/>
        </authorList>
    </citation>
    <scope>NUCLEOTIDE SEQUENCE</scope>
    <source>
        <strain evidence="1">NC1722</strain>
    </source>
</reference>
<evidence type="ECO:0000313" key="1">
    <source>
        <dbReference type="EMBL" id="KAJ8409207.1"/>
    </source>
</evidence>
<dbReference type="AlphaFoldDB" id="A0AAD7SW14"/>
<organism evidence="1 2">
    <name type="scientific">Aldrovandia affinis</name>
    <dbReference type="NCBI Taxonomy" id="143900"/>
    <lineage>
        <taxon>Eukaryota</taxon>
        <taxon>Metazoa</taxon>
        <taxon>Chordata</taxon>
        <taxon>Craniata</taxon>
        <taxon>Vertebrata</taxon>
        <taxon>Euteleostomi</taxon>
        <taxon>Actinopterygii</taxon>
        <taxon>Neopterygii</taxon>
        <taxon>Teleostei</taxon>
        <taxon>Notacanthiformes</taxon>
        <taxon>Halosauridae</taxon>
        <taxon>Aldrovandia</taxon>
    </lineage>
</organism>